<dbReference type="InterPro" id="IPR001347">
    <property type="entry name" value="SIS_dom"/>
</dbReference>
<dbReference type="SUPFAM" id="SSF53697">
    <property type="entry name" value="SIS domain"/>
    <property type="match status" value="1"/>
</dbReference>
<dbReference type="EMBL" id="JBHLUH010000001">
    <property type="protein sequence ID" value="MFC0526092.1"/>
    <property type="molecule type" value="Genomic_DNA"/>
</dbReference>
<organism evidence="3 4">
    <name type="scientific">Phytohabitans kaempferiae</name>
    <dbReference type="NCBI Taxonomy" id="1620943"/>
    <lineage>
        <taxon>Bacteria</taxon>
        <taxon>Bacillati</taxon>
        <taxon>Actinomycetota</taxon>
        <taxon>Actinomycetes</taxon>
        <taxon>Micromonosporales</taxon>
        <taxon>Micromonosporaceae</taxon>
    </lineage>
</organism>
<dbReference type="PROSITE" id="PS51464">
    <property type="entry name" value="SIS"/>
    <property type="match status" value="1"/>
</dbReference>
<protein>
    <submittedName>
        <fullName evidence="3">SIS domain-containing protein</fullName>
        <ecNumber evidence="3">3.5.-.-</ecNumber>
    </submittedName>
</protein>
<name>A0ABV6LUK3_9ACTN</name>
<dbReference type="InterPro" id="IPR035466">
    <property type="entry name" value="GlmS/AgaS_SIS"/>
</dbReference>
<reference evidence="3 4" key="1">
    <citation type="submission" date="2024-09" db="EMBL/GenBank/DDBJ databases">
        <authorList>
            <person name="Sun Q."/>
            <person name="Mori K."/>
        </authorList>
    </citation>
    <scope>NUCLEOTIDE SEQUENCE [LARGE SCALE GENOMIC DNA]</scope>
    <source>
        <strain evidence="3 4">TBRC 3947</strain>
    </source>
</reference>
<feature type="domain" description="SIS" evidence="2">
    <location>
        <begin position="25"/>
        <end position="161"/>
    </location>
</feature>
<evidence type="ECO:0000256" key="1">
    <source>
        <dbReference type="ARBA" id="ARBA00022737"/>
    </source>
</evidence>
<dbReference type="PANTHER" id="PTHR10937">
    <property type="entry name" value="GLUCOSAMINE--FRUCTOSE-6-PHOSPHATE AMINOTRANSFERASE, ISOMERIZING"/>
    <property type="match status" value="1"/>
</dbReference>
<proteinExistence type="predicted"/>
<keyword evidence="1" id="KW-0677">Repeat</keyword>
<keyword evidence="4" id="KW-1185">Reference proteome</keyword>
<sequence length="301" mass="31906">MTATAAEIASQPDTWQTALARAGEFREALAAPGERVLAIGCGTSAFVAQSYAKLREAGGIGETDAAYASELPTGRRYDRVVAITRSGTTTEILTALRGLPAGTRRVVVTAVEGEAVDELADERLVLGFADEASVVQTRFPTTVLAGARAVLGHRHDQMVHDGRSALATPLPVEAGRFDHFVFLGTGWTVGLAHEAALKMRETAQAWSESYPAMDFRHGPVAVATERSLVWAFGEVPEGIAETSAGAGATVYQDADRDPLAQLVLVHRLAIELAGRRGLDPDRPRRLTRSVVLAPAGTDAAR</sequence>
<dbReference type="Proteomes" id="UP001589867">
    <property type="component" value="Unassembled WGS sequence"/>
</dbReference>
<dbReference type="InterPro" id="IPR046348">
    <property type="entry name" value="SIS_dom_sf"/>
</dbReference>
<evidence type="ECO:0000259" key="2">
    <source>
        <dbReference type="PROSITE" id="PS51464"/>
    </source>
</evidence>
<evidence type="ECO:0000313" key="4">
    <source>
        <dbReference type="Proteomes" id="UP001589867"/>
    </source>
</evidence>
<keyword evidence="3" id="KW-0378">Hydrolase</keyword>
<dbReference type="CDD" id="cd05008">
    <property type="entry name" value="SIS_GlmS_GlmD_1"/>
    <property type="match status" value="1"/>
</dbReference>
<dbReference type="RefSeq" id="WP_377243392.1">
    <property type="nucleotide sequence ID" value="NZ_JBHLUH010000001.1"/>
</dbReference>
<accession>A0ABV6LUK3</accession>
<comment type="caution">
    <text evidence="3">The sequence shown here is derived from an EMBL/GenBank/DDBJ whole genome shotgun (WGS) entry which is preliminary data.</text>
</comment>
<dbReference type="EC" id="3.5.-.-" evidence="3"/>
<dbReference type="GO" id="GO:0016787">
    <property type="term" value="F:hydrolase activity"/>
    <property type="evidence" value="ECO:0007669"/>
    <property type="project" value="UniProtKB-KW"/>
</dbReference>
<dbReference type="CDD" id="cd05009">
    <property type="entry name" value="SIS_GlmS_GlmD_2"/>
    <property type="match status" value="1"/>
</dbReference>
<gene>
    <name evidence="3" type="ORF">ACFFIA_00225</name>
</gene>
<evidence type="ECO:0000313" key="3">
    <source>
        <dbReference type="EMBL" id="MFC0526092.1"/>
    </source>
</evidence>
<dbReference type="Gene3D" id="3.40.50.10490">
    <property type="entry name" value="Glucose-6-phosphate isomerase like protein, domain 1"/>
    <property type="match status" value="2"/>
</dbReference>
<dbReference type="InterPro" id="IPR035490">
    <property type="entry name" value="GlmS/FrlB_SIS"/>
</dbReference>